<feature type="active site" description="Proton acceptor" evidence="7">
    <location>
        <position position="73"/>
    </location>
</feature>
<dbReference type="Proteomes" id="UP000194977">
    <property type="component" value="Unassembled WGS sequence"/>
</dbReference>
<organism evidence="11 14">
    <name type="scientific">Gilliamella apicola</name>
    <dbReference type="NCBI Taxonomy" id="1196095"/>
    <lineage>
        <taxon>Bacteria</taxon>
        <taxon>Pseudomonadati</taxon>
        <taxon>Pseudomonadota</taxon>
        <taxon>Gammaproteobacteria</taxon>
        <taxon>Orbales</taxon>
        <taxon>Orbaceae</taxon>
        <taxon>Gilliamella</taxon>
    </lineage>
</organism>
<feature type="site" description="Transition state stabilizer" evidence="8">
    <location>
        <position position="141"/>
    </location>
</feature>
<feature type="site" description="Transition state stabilizer" evidence="8">
    <location>
        <position position="217"/>
    </location>
</feature>
<dbReference type="AlphaFoldDB" id="A0A242NLN5"/>
<evidence type="ECO:0000256" key="5">
    <source>
        <dbReference type="ARBA" id="ARBA00031445"/>
    </source>
</evidence>
<evidence type="ECO:0000259" key="10">
    <source>
        <dbReference type="Pfam" id="PF04413"/>
    </source>
</evidence>
<evidence type="ECO:0000256" key="4">
    <source>
        <dbReference type="ARBA" id="ARBA00022679"/>
    </source>
</evidence>
<dbReference type="PANTHER" id="PTHR42755:SF1">
    <property type="entry name" value="3-DEOXY-D-MANNO-OCTULOSONIC ACID TRANSFERASE, MITOCHONDRIAL-RELATED"/>
    <property type="match status" value="1"/>
</dbReference>
<dbReference type="OrthoDB" id="7057487at2"/>
<dbReference type="EMBL" id="NART01000003">
    <property type="protein sequence ID" value="OTQ11680.1"/>
    <property type="molecule type" value="Genomic_DNA"/>
</dbReference>
<dbReference type="RefSeq" id="WP_086271300.1">
    <property type="nucleotide sequence ID" value="NZ_NART01000003.1"/>
</dbReference>
<evidence type="ECO:0000256" key="3">
    <source>
        <dbReference type="ARBA" id="ARBA00019077"/>
    </source>
</evidence>
<dbReference type="InterPro" id="IPR039901">
    <property type="entry name" value="Kdotransferase"/>
</dbReference>
<dbReference type="PANTHER" id="PTHR42755">
    <property type="entry name" value="3-DEOXY-MANNO-OCTULOSONATE CYTIDYLYLTRANSFERASE"/>
    <property type="match status" value="1"/>
</dbReference>
<sequence>MKKIFKVCLFAIVQLILFLLPLIAVYSFFKGCRQKVSLKDNLRHIGQHYFLGFLFSKPNVNSCIMIHAISLGEADAAINLISFFQPQIRQKIILTVTTIQAYKKLTNQPNDITIVYFPFDSLVHQSLFINHFNIRKAIIIEHDFWPNFLATMDLLNREIILLNGHFSDKTINRLNNRYYQALLFSPIKKVFVQTTELKTKMLPVMPNVSISVTPSYKLPLNTTVLDIKNINSERKILTLSNFHPEELNTVSELLAKLVKLDYKIILVPRHIHLFDNLIKKWEEAYQNRFAVITQWNNATNITAEITFVKSYGVLSKIYSLSHATIVFGSFDPSLKGHSLFEPILYGSMVYYGPYFSSQQYMDEFLRRIITNIKHDTDSIEQQIKHLSTHDRIDIYNKFMVNIENEKHILINHFKEIEQWIKNN</sequence>
<dbReference type="GO" id="GO:0009245">
    <property type="term" value="P:lipid A biosynthetic process"/>
    <property type="evidence" value="ECO:0007669"/>
    <property type="project" value="TreeGrafter"/>
</dbReference>
<evidence type="ECO:0000256" key="2">
    <source>
        <dbReference type="ARBA" id="ARBA00012621"/>
    </source>
</evidence>
<comment type="function">
    <text evidence="9">Involved in lipopolysaccharide (LPS) biosynthesis. Catalyzes the transfer of 3-deoxy-D-manno-octulosonate (Kdo) residue(s) from CMP-Kdo to lipid IV(A), the tetraacyldisaccharide-1,4'-bisphosphate precursor of lipid A.</text>
</comment>
<protein>
    <recommendedName>
        <fullName evidence="3 9">3-deoxy-D-manno-octulosonic acid transferase</fullName>
        <shortName evidence="9">Kdo transferase</shortName>
        <ecNumber evidence="2 9">2.4.99.12</ecNumber>
    </recommendedName>
    <alternativeName>
        <fullName evidence="5 9">Lipid IV(A) 3-deoxy-D-manno-octulosonic acid transferase</fullName>
    </alternativeName>
</protein>
<dbReference type="Gene3D" id="3.40.50.11720">
    <property type="entry name" value="3-Deoxy-D-manno-octulosonic-acid transferase, N-terminal domain"/>
    <property type="match status" value="1"/>
</dbReference>
<dbReference type="Gene3D" id="3.40.50.2000">
    <property type="entry name" value="Glycogen Phosphorylase B"/>
    <property type="match status" value="1"/>
</dbReference>
<keyword evidence="4 9" id="KW-0808">Transferase</keyword>
<dbReference type="GO" id="GO:0009244">
    <property type="term" value="P:lipopolysaccharide core region biosynthetic process"/>
    <property type="evidence" value="ECO:0007669"/>
    <property type="project" value="UniProtKB-UniRule"/>
</dbReference>
<dbReference type="Pfam" id="PF04413">
    <property type="entry name" value="Glycos_transf_N"/>
    <property type="match status" value="1"/>
</dbReference>
<dbReference type="GO" id="GO:0005886">
    <property type="term" value="C:plasma membrane"/>
    <property type="evidence" value="ECO:0007669"/>
    <property type="project" value="UniProtKB-SubCell"/>
</dbReference>
<keyword evidence="9" id="KW-0812">Transmembrane</keyword>
<dbReference type="InterPro" id="IPR038107">
    <property type="entry name" value="Glycos_transf_N_sf"/>
</dbReference>
<keyword evidence="9" id="KW-1133">Transmembrane helix</keyword>
<proteinExistence type="inferred from homology"/>
<comment type="catalytic activity">
    <reaction evidence="6 9">
        <text>lipid IVA (E. coli) + CMP-3-deoxy-beta-D-manno-octulosonate = alpha-Kdo-(2-&gt;6)-lipid IVA (E. coli) + CMP + H(+)</text>
        <dbReference type="Rhea" id="RHEA:28066"/>
        <dbReference type="ChEBI" id="CHEBI:15378"/>
        <dbReference type="ChEBI" id="CHEBI:58603"/>
        <dbReference type="ChEBI" id="CHEBI:60364"/>
        <dbReference type="ChEBI" id="CHEBI:60377"/>
        <dbReference type="ChEBI" id="CHEBI:85987"/>
        <dbReference type="EC" id="2.4.99.12"/>
    </reaction>
</comment>
<comment type="similarity">
    <text evidence="9">Belongs to the glycosyltransferase group 1 family.</text>
</comment>
<keyword evidence="9" id="KW-1003">Cell membrane</keyword>
<evidence type="ECO:0000256" key="6">
    <source>
        <dbReference type="ARBA" id="ARBA00049183"/>
    </source>
</evidence>
<reference evidence="13 14" key="1">
    <citation type="submission" date="2017-03" db="EMBL/GenBank/DDBJ databases">
        <title>Comparative genomics of honeybee gut symbionts reveal geographically distinct and subgroup specific antibiotic resistance.</title>
        <authorList>
            <person name="Ludvigsen J."/>
            <person name="Porcellato D."/>
            <person name="Labee-Lund T.M."/>
            <person name="Amdam G.V."/>
            <person name="Rudi K."/>
        </authorList>
    </citation>
    <scope>NUCLEOTIDE SEQUENCE [LARGE SCALE GENOMIC DNA]</scope>
    <source>
        <strain evidence="11 14">A-7-12</strain>
        <strain evidence="12 13">A-9-12</strain>
    </source>
</reference>
<keyword evidence="9" id="KW-0472">Membrane</keyword>
<keyword evidence="9" id="KW-0448">Lipopolysaccharide biosynthesis</keyword>
<evidence type="ECO:0000256" key="7">
    <source>
        <dbReference type="PIRSR" id="PIRSR639901-1"/>
    </source>
</evidence>
<feature type="transmembrane region" description="Helical" evidence="9">
    <location>
        <begin position="7"/>
        <end position="29"/>
    </location>
</feature>
<dbReference type="InterPro" id="IPR007507">
    <property type="entry name" value="Glycos_transf_N"/>
</dbReference>
<dbReference type="EMBL" id="NARP01000002">
    <property type="protein sequence ID" value="OTQ01466.1"/>
    <property type="molecule type" value="Genomic_DNA"/>
</dbReference>
<dbReference type="Proteomes" id="UP000194800">
    <property type="component" value="Unassembled WGS sequence"/>
</dbReference>
<evidence type="ECO:0000313" key="11">
    <source>
        <dbReference type="EMBL" id="OTQ01466.1"/>
    </source>
</evidence>
<comment type="subcellular location">
    <subcellularLocation>
        <location evidence="9">Cell membrane</location>
    </subcellularLocation>
</comment>
<evidence type="ECO:0000313" key="12">
    <source>
        <dbReference type="EMBL" id="OTQ11680.1"/>
    </source>
</evidence>
<comment type="caution">
    <text evidence="11">The sequence shown here is derived from an EMBL/GenBank/DDBJ whole genome shotgun (WGS) entry which is preliminary data.</text>
</comment>
<dbReference type="EC" id="2.4.99.12" evidence="2 9"/>
<name>A0A242NLN5_9GAMM</name>
<evidence type="ECO:0000256" key="1">
    <source>
        <dbReference type="ARBA" id="ARBA00004713"/>
    </source>
</evidence>
<accession>A0A242NLN5</accession>
<evidence type="ECO:0000313" key="13">
    <source>
        <dbReference type="Proteomes" id="UP000194800"/>
    </source>
</evidence>
<comment type="pathway">
    <text evidence="1 9">Bacterial outer membrane biogenesis; LPS core biosynthesis.</text>
</comment>
<feature type="domain" description="3-deoxy-D-manno-octulosonic-acid transferase N-terminal" evidence="10">
    <location>
        <begin position="58"/>
        <end position="217"/>
    </location>
</feature>
<evidence type="ECO:0000256" key="8">
    <source>
        <dbReference type="PIRSR" id="PIRSR639901-2"/>
    </source>
</evidence>
<keyword evidence="13" id="KW-1185">Reference proteome</keyword>
<gene>
    <name evidence="12" type="ORF">B6C91_01220</name>
    <name evidence="11" type="ORF">B6D08_00985</name>
</gene>
<dbReference type="GO" id="GO:0043842">
    <property type="term" value="F:Kdo transferase activity"/>
    <property type="evidence" value="ECO:0007669"/>
    <property type="project" value="UniProtKB-EC"/>
</dbReference>
<dbReference type="UniPathway" id="UPA00958"/>
<evidence type="ECO:0000313" key="14">
    <source>
        <dbReference type="Proteomes" id="UP000194977"/>
    </source>
</evidence>
<evidence type="ECO:0000256" key="9">
    <source>
        <dbReference type="RuleBase" id="RU365103"/>
    </source>
</evidence>